<feature type="compositionally biased region" description="Polar residues" evidence="1">
    <location>
        <begin position="37"/>
        <end position="48"/>
    </location>
</feature>
<feature type="region of interest" description="Disordered" evidence="1">
    <location>
        <begin position="25"/>
        <end position="69"/>
    </location>
</feature>
<organism evidence="2 3">
    <name type="scientific">Rhizophagus irregularis</name>
    <dbReference type="NCBI Taxonomy" id="588596"/>
    <lineage>
        <taxon>Eukaryota</taxon>
        <taxon>Fungi</taxon>
        <taxon>Fungi incertae sedis</taxon>
        <taxon>Mucoromycota</taxon>
        <taxon>Glomeromycotina</taxon>
        <taxon>Glomeromycetes</taxon>
        <taxon>Glomerales</taxon>
        <taxon>Glomeraceae</taxon>
        <taxon>Rhizophagus</taxon>
    </lineage>
</organism>
<reference evidence="2 3" key="1">
    <citation type="submission" date="2016-04" db="EMBL/GenBank/DDBJ databases">
        <title>Genome analyses suggest a sexual origin of heterokaryosis in a supposedly ancient asexual fungus.</title>
        <authorList>
            <person name="Ropars J."/>
            <person name="Sedzielewska K."/>
            <person name="Noel J."/>
            <person name="Charron P."/>
            <person name="Farinelli L."/>
            <person name="Marton T."/>
            <person name="Kruger M."/>
            <person name="Pelin A."/>
            <person name="Brachmann A."/>
            <person name="Corradi N."/>
        </authorList>
    </citation>
    <scope>NUCLEOTIDE SEQUENCE [LARGE SCALE GENOMIC DNA]</scope>
    <source>
        <strain evidence="2 3">C2</strain>
    </source>
</reference>
<accession>A0A2N1M222</accession>
<dbReference type="Proteomes" id="UP000233469">
    <property type="component" value="Unassembled WGS sequence"/>
</dbReference>
<evidence type="ECO:0000256" key="1">
    <source>
        <dbReference type="SAM" id="MobiDB-lite"/>
    </source>
</evidence>
<dbReference type="AlphaFoldDB" id="A0A2N1M222"/>
<protein>
    <submittedName>
        <fullName evidence="2">Uncharacterized protein</fullName>
    </submittedName>
</protein>
<reference evidence="2 3" key="2">
    <citation type="submission" date="2017-10" db="EMBL/GenBank/DDBJ databases">
        <title>Extensive intraspecific genome diversity in a model arbuscular mycorrhizal fungus.</title>
        <authorList>
            <person name="Chen E.C.H."/>
            <person name="Morin E."/>
            <person name="Baudet D."/>
            <person name="Noel J."/>
            <person name="Ndikumana S."/>
            <person name="Charron P."/>
            <person name="St-Onge C."/>
            <person name="Giorgi J."/>
            <person name="Grigoriev I.V."/>
            <person name="Roux C."/>
            <person name="Martin F.M."/>
            <person name="Corradi N."/>
        </authorList>
    </citation>
    <scope>NUCLEOTIDE SEQUENCE [LARGE SCALE GENOMIC DNA]</scope>
    <source>
        <strain evidence="2 3">C2</strain>
    </source>
</reference>
<evidence type="ECO:0000313" key="2">
    <source>
        <dbReference type="EMBL" id="PKK55691.1"/>
    </source>
</evidence>
<feature type="non-terminal residue" evidence="2">
    <location>
        <position position="1"/>
    </location>
</feature>
<sequence length="69" mass="8027">QYPSKIRAVHIEDDMEKIDNIFNMDTDENPLPDLTSRDTNNQHQSTPIINEHEQVNIDHPPTIINSFTQ</sequence>
<proteinExistence type="predicted"/>
<gene>
    <name evidence="2" type="ORF">RhiirC2_801752</name>
</gene>
<name>A0A2N1M222_9GLOM</name>
<comment type="caution">
    <text evidence="2">The sequence shown here is derived from an EMBL/GenBank/DDBJ whole genome shotgun (WGS) entry which is preliminary data.</text>
</comment>
<dbReference type="EMBL" id="LLXL01007044">
    <property type="protein sequence ID" value="PKK55691.1"/>
    <property type="molecule type" value="Genomic_DNA"/>
</dbReference>
<evidence type="ECO:0000313" key="3">
    <source>
        <dbReference type="Proteomes" id="UP000233469"/>
    </source>
</evidence>